<name>A0A1W1WRA5_9BACT</name>
<feature type="transmembrane region" description="Helical" evidence="7">
    <location>
        <begin position="149"/>
        <end position="175"/>
    </location>
</feature>
<dbReference type="Pfam" id="PF01914">
    <property type="entry name" value="MarC"/>
    <property type="match status" value="1"/>
</dbReference>
<dbReference type="Proteomes" id="UP000192602">
    <property type="component" value="Unassembled WGS sequence"/>
</dbReference>
<dbReference type="NCBIfam" id="TIGR00427">
    <property type="entry name" value="NAAT family transporter"/>
    <property type="match status" value="1"/>
</dbReference>
<comment type="similarity">
    <text evidence="2 7">Belongs to the UPF0056 (MarC) family.</text>
</comment>
<feature type="transmembrane region" description="Helical" evidence="7">
    <location>
        <begin position="6"/>
        <end position="32"/>
    </location>
</feature>
<protein>
    <recommendedName>
        <fullName evidence="7">UPF0056 membrane protein</fullName>
    </recommendedName>
</protein>
<gene>
    <name evidence="8" type="ORF">SAMN05660197_0282</name>
</gene>
<comment type="subcellular location">
    <subcellularLocation>
        <location evidence="1 7">Cell membrane</location>
        <topology evidence="1 7">Multi-pass membrane protein</topology>
    </subcellularLocation>
</comment>
<evidence type="ECO:0000256" key="5">
    <source>
        <dbReference type="ARBA" id="ARBA00022989"/>
    </source>
</evidence>
<evidence type="ECO:0000256" key="7">
    <source>
        <dbReference type="RuleBase" id="RU362048"/>
    </source>
</evidence>
<proteinExistence type="inferred from homology"/>
<dbReference type="OrthoDB" id="21094at2"/>
<evidence type="ECO:0000256" key="4">
    <source>
        <dbReference type="ARBA" id="ARBA00022692"/>
    </source>
</evidence>
<evidence type="ECO:0000256" key="6">
    <source>
        <dbReference type="ARBA" id="ARBA00023136"/>
    </source>
</evidence>
<dbReference type="STRING" id="1069081.SAMN05660197_0282"/>
<keyword evidence="3" id="KW-1003">Cell membrane</keyword>
<feature type="transmembrane region" description="Helical" evidence="7">
    <location>
        <begin position="76"/>
        <end position="95"/>
    </location>
</feature>
<dbReference type="PANTHER" id="PTHR33508:SF1">
    <property type="entry name" value="UPF0056 MEMBRANE PROTEIN YHCE"/>
    <property type="match status" value="1"/>
</dbReference>
<evidence type="ECO:0000256" key="3">
    <source>
        <dbReference type="ARBA" id="ARBA00022475"/>
    </source>
</evidence>
<feature type="transmembrane region" description="Helical" evidence="7">
    <location>
        <begin position="44"/>
        <end position="70"/>
    </location>
</feature>
<dbReference type="RefSeq" id="WP_084274807.1">
    <property type="nucleotide sequence ID" value="NZ_AP026671.1"/>
</dbReference>
<accession>A0A1W1WRA5</accession>
<reference evidence="9" key="1">
    <citation type="submission" date="2017-04" db="EMBL/GenBank/DDBJ databases">
        <authorList>
            <person name="Varghese N."/>
            <person name="Submissions S."/>
        </authorList>
    </citation>
    <scope>NUCLEOTIDE SEQUENCE [LARGE SCALE GENOMIC DNA]</scope>
    <source>
        <strain evidence="9">DSM 16512</strain>
    </source>
</reference>
<dbReference type="PANTHER" id="PTHR33508">
    <property type="entry name" value="UPF0056 MEMBRANE PROTEIN YHCE"/>
    <property type="match status" value="1"/>
</dbReference>
<keyword evidence="9" id="KW-1185">Reference proteome</keyword>
<evidence type="ECO:0000256" key="2">
    <source>
        <dbReference type="ARBA" id="ARBA00009784"/>
    </source>
</evidence>
<dbReference type="InterPro" id="IPR002771">
    <property type="entry name" value="Multi_antbiot-R_MarC"/>
</dbReference>
<dbReference type="AlphaFoldDB" id="A0A1W1WRA5"/>
<keyword evidence="6 7" id="KW-0472">Membrane</keyword>
<keyword evidence="4 7" id="KW-0812">Transmembrane</keyword>
<keyword evidence="5 7" id="KW-1133">Transmembrane helix</keyword>
<feature type="transmembrane region" description="Helical" evidence="7">
    <location>
        <begin position="116"/>
        <end position="137"/>
    </location>
</feature>
<dbReference type="EMBL" id="FWWZ01000001">
    <property type="protein sequence ID" value="SMC08530.1"/>
    <property type="molecule type" value="Genomic_DNA"/>
</dbReference>
<evidence type="ECO:0000256" key="1">
    <source>
        <dbReference type="ARBA" id="ARBA00004651"/>
    </source>
</evidence>
<dbReference type="GO" id="GO:0005886">
    <property type="term" value="C:plasma membrane"/>
    <property type="evidence" value="ECO:0007669"/>
    <property type="project" value="UniProtKB-SubCell"/>
</dbReference>
<evidence type="ECO:0000313" key="9">
    <source>
        <dbReference type="Proteomes" id="UP000192602"/>
    </source>
</evidence>
<organism evidence="8 9">
    <name type="scientific">Nitratiruptor tergarcus DSM 16512</name>
    <dbReference type="NCBI Taxonomy" id="1069081"/>
    <lineage>
        <taxon>Bacteria</taxon>
        <taxon>Pseudomonadati</taxon>
        <taxon>Campylobacterota</taxon>
        <taxon>Epsilonproteobacteria</taxon>
        <taxon>Nautiliales</taxon>
        <taxon>Nitratiruptoraceae</taxon>
        <taxon>Nitratiruptor</taxon>
    </lineage>
</organism>
<sequence length="212" mass="22846">MQLDFLTIFIHATIALITILNPVAAASIMVTLVSPLTPTTVKPIAVKTTLTVLIASMITLFSGEAIFNFFGINVNSIKVIGGIILMLIAINMAYGEMAKNRHSPEEKEEAQDKEDISVVPLGIPILFGPGVIATIIVLQHSIAVSYPIYIAYILLVVALLISSLMVYATLRYAIAITKWLGVTGIKILTRIMGLIVGAIAVQFIIDGIKALW</sequence>
<feature type="transmembrane region" description="Helical" evidence="7">
    <location>
        <begin position="187"/>
        <end position="205"/>
    </location>
</feature>
<evidence type="ECO:0000313" key="8">
    <source>
        <dbReference type="EMBL" id="SMC08530.1"/>
    </source>
</evidence>